<name>A0A6V7QQ84_ANACO</name>
<keyword evidence="4" id="KW-0698">rRNA processing</keyword>
<evidence type="ECO:0000256" key="3">
    <source>
        <dbReference type="ARBA" id="ARBA00022517"/>
    </source>
</evidence>
<accession>A0A6V7QQ84</accession>
<dbReference type="InterPro" id="IPR056384">
    <property type="entry name" value="ARM_At3g06530"/>
</dbReference>
<evidence type="ECO:0000313" key="10">
    <source>
        <dbReference type="EMBL" id="CAD1844915.1"/>
    </source>
</evidence>
<evidence type="ECO:0000256" key="7">
    <source>
        <dbReference type="SAM" id="Coils"/>
    </source>
</evidence>
<evidence type="ECO:0000256" key="8">
    <source>
        <dbReference type="SAM" id="MobiDB-lite"/>
    </source>
</evidence>
<keyword evidence="7" id="KW-0175">Coiled coil</keyword>
<dbReference type="PANTHER" id="PTHR13457:SF1">
    <property type="entry name" value="HEAT REPEAT-CONTAINING PROTEIN 1"/>
    <property type="match status" value="1"/>
</dbReference>
<dbReference type="GO" id="GO:0000462">
    <property type="term" value="P:maturation of SSU-rRNA from tricistronic rRNA transcript (SSU-rRNA, 5.8S rRNA, LSU-rRNA)"/>
    <property type="evidence" value="ECO:0007669"/>
    <property type="project" value="TreeGrafter"/>
</dbReference>
<dbReference type="SMART" id="SM01036">
    <property type="entry name" value="BP28CT"/>
    <property type="match status" value="1"/>
</dbReference>
<comment type="subcellular location">
    <subcellularLocation>
        <location evidence="1">Nucleus</location>
        <location evidence="1">Nucleolus</location>
    </subcellularLocation>
</comment>
<dbReference type="Pfam" id="PF23243">
    <property type="entry name" value="HEAT_HEATR1"/>
    <property type="match status" value="1"/>
</dbReference>
<dbReference type="GO" id="GO:0032040">
    <property type="term" value="C:small-subunit processome"/>
    <property type="evidence" value="ECO:0007669"/>
    <property type="project" value="TreeGrafter"/>
</dbReference>
<dbReference type="Pfam" id="PF24477">
    <property type="entry name" value="ARM_At3g06530"/>
    <property type="match status" value="1"/>
</dbReference>
<dbReference type="InterPro" id="IPR022125">
    <property type="entry name" value="U3snoRNP10_N"/>
</dbReference>
<organism evidence="10">
    <name type="scientific">Ananas comosus var. bracteatus</name>
    <name type="common">red pineapple</name>
    <dbReference type="NCBI Taxonomy" id="296719"/>
    <lineage>
        <taxon>Eukaryota</taxon>
        <taxon>Viridiplantae</taxon>
        <taxon>Streptophyta</taxon>
        <taxon>Embryophyta</taxon>
        <taxon>Tracheophyta</taxon>
        <taxon>Spermatophyta</taxon>
        <taxon>Magnoliopsida</taxon>
        <taxon>Liliopsida</taxon>
        <taxon>Poales</taxon>
        <taxon>Bromeliaceae</taxon>
        <taxon>Bromelioideae</taxon>
        <taxon>Ananas</taxon>
    </lineage>
</organism>
<gene>
    <name evidence="10" type="ORF">CB5_LOCUS28126</name>
</gene>
<dbReference type="InterPro" id="IPR011989">
    <property type="entry name" value="ARM-like"/>
</dbReference>
<dbReference type="GO" id="GO:0030686">
    <property type="term" value="C:90S preribosome"/>
    <property type="evidence" value="ECO:0007669"/>
    <property type="project" value="TreeGrafter"/>
</dbReference>
<dbReference type="Pfam" id="PF08146">
    <property type="entry name" value="BP28CT"/>
    <property type="match status" value="1"/>
</dbReference>
<proteinExistence type="inferred from homology"/>
<evidence type="ECO:0000256" key="2">
    <source>
        <dbReference type="ARBA" id="ARBA00010559"/>
    </source>
</evidence>
<evidence type="ECO:0000256" key="1">
    <source>
        <dbReference type="ARBA" id="ARBA00004604"/>
    </source>
</evidence>
<feature type="region of interest" description="Disordered" evidence="8">
    <location>
        <begin position="1979"/>
        <end position="1998"/>
    </location>
</feature>
<protein>
    <recommendedName>
        <fullName evidence="9">BP28 C-terminal domain-containing protein</fullName>
    </recommendedName>
</protein>
<dbReference type="InterPro" id="IPR056473">
    <property type="entry name" value="HEAT_Utp10/HEAT1"/>
</dbReference>
<keyword evidence="6" id="KW-0687">Ribonucleoprotein</keyword>
<evidence type="ECO:0000256" key="4">
    <source>
        <dbReference type="ARBA" id="ARBA00022552"/>
    </source>
</evidence>
<reference evidence="10" key="1">
    <citation type="submission" date="2020-07" db="EMBL/GenBank/DDBJ databases">
        <authorList>
            <person name="Lin J."/>
        </authorList>
    </citation>
    <scope>NUCLEOTIDE SEQUENCE</scope>
</reference>
<feature type="coiled-coil region" evidence="7">
    <location>
        <begin position="733"/>
        <end position="760"/>
    </location>
</feature>
<dbReference type="PANTHER" id="PTHR13457">
    <property type="entry name" value="BAP28"/>
    <property type="match status" value="1"/>
</dbReference>
<evidence type="ECO:0000256" key="5">
    <source>
        <dbReference type="ARBA" id="ARBA00023242"/>
    </source>
</evidence>
<dbReference type="InterPro" id="IPR040191">
    <property type="entry name" value="UTP10"/>
</dbReference>
<evidence type="ECO:0000259" key="9">
    <source>
        <dbReference type="SMART" id="SM01036"/>
    </source>
</evidence>
<keyword evidence="3" id="KW-0690">Ribosome biogenesis</keyword>
<keyword evidence="5" id="KW-0539">Nucleus</keyword>
<dbReference type="Pfam" id="PF12397">
    <property type="entry name" value="U3snoRNP10"/>
    <property type="match status" value="1"/>
</dbReference>
<dbReference type="InterPro" id="IPR012954">
    <property type="entry name" value="BP28_C_dom"/>
</dbReference>
<dbReference type="EMBL" id="LR862137">
    <property type="protein sequence ID" value="CAD1844915.1"/>
    <property type="molecule type" value="Genomic_DNA"/>
</dbReference>
<dbReference type="SUPFAM" id="SSF48371">
    <property type="entry name" value="ARM repeat"/>
    <property type="match status" value="1"/>
</dbReference>
<dbReference type="GO" id="GO:0030515">
    <property type="term" value="F:snoRNA binding"/>
    <property type="evidence" value="ECO:0007669"/>
    <property type="project" value="TreeGrafter"/>
</dbReference>
<dbReference type="GO" id="GO:0034455">
    <property type="term" value="C:t-UTP complex"/>
    <property type="evidence" value="ECO:0007669"/>
    <property type="project" value="TreeGrafter"/>
</dbReference>
<dbReference type="Gene3D" id="1.25.10.10">
    <property type="entry name" value="Leucine-rich Repeat Variant"/>
    <property type="match status" value="1"/>
</dbReference>
<evidence type="ECO:0000256" key="6">
    <source>
        <dbReference type="ARBA" id="ARBA00023274"/>
    </source>
</evidence>
<comment type="similarity">
    <text evidence="2">Belongs to the HEATR1/UTP10 family.</text>
</comment>
<feature type="domain" description="BP28 C-terminal" evidence="9">
    <location>
        <begin position="1853"/>
        <end position="2027"/>
    </location>
</feature>
<sequence>MATSLASQLQAIKSVVAGAPDPIKRPQTRPSVLFAPKEAADIDLRTILPIALSGLEVLVDLDERFRSYKDTLFSEISLDLDREKMVPKENEKLNGSIHSFLRLLSGHLQLPAALKTLEYLIRRYQVHVYNIDELVLCALPYHDTHAFVRIMQLMDFRNGKWSFLEGVKSSGAPPPRNVLVQQCIRDKGLLETLCNYASPTKDFQHSRPVICFCTAMIVESLGAIPKLDTDTVQRVLGFVFNGLNPAMKGDRDHKAGALMVVGLLASRATLAPKLIQNLIFFVARLAQHDASQSVDLPWLRVMIMAMISLVQSQSTQMFPKKTLMILKDIRDFAAVLAELSNEFNIQRFTNLYLETLVDYSASDDSCYSSLIDMIEAFPLKNFIDKIVAKVLSYCVKASQITDNPNLDDKGRWAKKVLASIENHYPTEFRAAIRKFFETSKTNLRKEESIAKTLSLMFDRDADMPVEISDSKLWFSLEHPEAIVRKSTFSNIAASGVLGKIISNPKMVVNVQDAILRGLYDVDLTVVQAALSIDELTGVISPPLLLKAYRHVLSKCIEIINKGVSKTSLACDVAVSCLKQMVLEFQLNHLDYLKDIATIIFPLLLVQRKTWRLNLEALALVKQMQWPFYVQSSITNVQIALEQMKNLDLRHAASINMKNIGAFADTFLADLREHMQWLTECSNHGGLSKSLFLLIILQAVIIHNEESSRLLEIYHACSSFLKNEWLKMESQGGIVNEEINMDNLEKSLAELVNHLFTAESEALNAKIISCIFWSLLKVHSSTANQATLADVSERESMLDALYLFFVTSPSKDVFRKHLQFLSINCTGSPLQFLLKYFIQEGFPAEVQVESLLLLGSVCSLFALSERNSLDENFHLQLLLGFPSLLIPLSHENKEMRMSSLSCIEGLYIMLRRSNASLSRNGSNSKLLQRLALPLPTFGDFLESLINQKEMISSDVKFLPTYMTSILGSCSNDLLVPESIHDRFDQSSKYAILHFILDTALQYSSYGKLMVLSLFKGMGNCIFQVQAVKSLLLELMDRRQKYHLGTDSLHQNLSTHEIETLCLLLEVSLSPSSSAHVDVEILGIVTEALRVDGLYSEDPALVRPCVTVLQNCRPAFYDSLNMEMQVVKIFANLVYLFRNDNAEVRNATKAALLRVNINCSTIDELIKGFVAYGETFGSSKRTKKKKNLKNDRFGIFHDLFGREESIVFFLMSLLDILLQKKNINKRVYLVPLLFEVLSKLFSTDWLLDLFDQGEKGATELFEIPESVSGVVYQAQQTTLLIIKDVIDSLESDSPHAELISKVNVDLLIECSHSVTDAATRNLAFMLLSSAAKVSPQCISERIIDIFTVIGESAVKQSDSHSQRVLENLISTLVPCWLSKTTSIEKLLEIFIKALPDVAEHRRLTLIIYLLRTLGEERSLGPVIVRLLRSLVRRAAESSLDVMPKEWEYMLAAQVCDQYSCTIWFPCLVKVLEETRVHCEQGGLFAELHIGMQFILYKLQTAELVFELESGQHADHFQNTLGTLMEQVVYHLQLSSAGSRQLRIHKDVLKEFKDCVNRVLRAITKWMVPSTYFGAITHLLGHSSGSVKKKALGLLCETVKDKSMAEKRQKDTKKAQYNAFPLHVDETATPSFNELCLNIVQLIDDTSDSSEVPTKIAAISSLEILAKEYPSDNFAYGTCLTSITKHIGSDDVVISSGIIRAVGSLIRVLGTKALSQLPVVMKHILQRAHEFSKCPSQKFILSASSGFDGLSSQSISILLSVLMTLEAVVEKLGGFLNPYLEDILDLIVLHREYALELDVKIQARAANIRRLLTEKIPVRLMLPPLLQLYTRAAQCGEASLSLTFQMLGCLIGVMDRPSIGTYHVKIFEQCLVALDLRRLLPESVKDINVVEQSVIHAITVLTMKLTETMFRPLFLHSLEWAESEVETSQSLTTKSLDRAISFYELVNKLAEQHRALFVPYFKYIVEVCVQYLTENQDALAGSKQKKKKAKTADANNQGKDKSLAPKQWHLRALVLKSLYQSFLYDTDQKFLDSSNFQVLLKPIVSQVMVEPPESLESFLDVPTLEEVDETLVLCLGQMAVTARSDVLWKPLNHEVLMQTRNEKVRPRILGLRVVKYLVEHLKEEYLVFLPETIPFLGELLEDVELPVKTLAQAILKEMETLSGESLRQYL</sequence>
<dbReference type="GO" id="GO:0045943">
    <property type="term" value="P:positive regulation of transcription by RNA polymerase I"/>
    <property type="evidence" value="ECO:0007669"/>
    <property type="project" value="TreeGrafter"/>
</dbReference>
<dbReference type="InterPro" id="IPR016024">
    <property type="entry name" value="ARM-type_fold"/>
</dbReference>